<keyword evidence="3" id="KW-0723">Serine/threonine-protein kinase</keyword>
<name>A0AAD7SGY6_9TELE</name>
<evidence type="ECO:0000256" key="10">
    <source>
        <dbReference type="SAM" id="MobiDB-lite"/>
    </source>
</evidence>
<dbReference type="SMART" id="SM00811">
    <property type="entry name" value="Alpha_kinase"/>
    <property type="match status" value="1"/>
</dbReference>
<dbReference type="GO" id="GO:0005524">
    <property type="term" value="F:ATP binding"/>
    <property type="evidence" value="ECO:0007669"/>
    <property type="project" value="InterPro"/>
</dbReference>
<evidence type="ECO:0000313" key="13">
    <source>
        <dbReference type="EMBL" id="KAJ8402354.1"/>
    </source>
</evidence>
<accession>A0AAD7SGY6</accession>
<keyword evidence="14" id="KW-1185">Reference proteome</keyword>
<dbReference type="PANTHER" id="PTHR47091">
    <property type="entry name" value="ALPHA-PROTEIN KINASE 2-RELATED"/>
    <property type="match status" value="1"/>
</dbReference>
<proteinExistence type="inferred from homology"/>
<evidence type="ECO:0000256" key="2">
    <source>
        <dbReference type="ARBA" id="ARBA00012513"/>
    </source>
</evidence>
<evidence type="ECO:0000256" key="1">
    <source>
        <dbReference type="ARBA" id="ARBA00008651"/>
    </source>
</evidence>
<feature type="compositionally biased region" description="Basic and acidic residues" evidence="10">
    <location>
        <begin position="364"/>
        <end position="381"/>
    </location>
</feature>
<dbReference type="SUPFAM" id="SSF48726">
    <property type="entry name" value="Immunoglobulin"/>
    <property type="match status" value="1"/>
</dbReference>
<evidence type="ECO:0000259" key="12">
    <source>
        <dbReference type="PROSITE" id="PS51158"/>
    </source>
</evidence>
<feature type="compositionally biased region" description="Basic and acidic residues" evidence="10">
    <location>
        <begin position="26"/>
        <end position="38"/>
    </location>
</feature>
<feature type="compositionally biased region" description="Polar residues" evidence="10">
    <location>
        <begin position="39"/>
        <end position="63"/>
    </location>
</feature>
<dbReference type="Gene3D" id="3.20.200.10">
    <property type="entry name" value="MHCK/EF2 kinase"/>
    <property type="match status" value="1"/>
</dbReference>
<dbReference type="PROSITE" id="PS51158">
    <property type="entry name" value="ALPHA_KINASE"/>
    <property type="match status" value="1"/>
</dbReference>
<dbReference type="Pfam" id="PF02816">
    <property type="entry name" value="Alpha_kinase"/>
    <property type="match status" value="1"/>
</dbReference>
<dbReference type="PANTHER" id="PTHR47091:SF2">
    <property type="entry name" value="ALPHA-PROTEIN KINASE 2"/>
    <property type="match status" value="1"/>
</dbReference>
<sequence length="809" mass="89661">MPRFLSVLEIWRFGSRHHPVLGAQGDEQHTETDTRAETTGDQANPGVTNKPSAVQPWPKSTSEEQNVALHGDDYSGYDDIRANTFCSTVEGLLTFTNSLMQDSLNDNDSHDLIWNSEAHQINRKGQVPAGEEEGTILDKHNKYSDVTSFAGGRAGDRKESSYPLGTEAAIGLPSDDSCLRMPPVETWPSTDSWSGTHSNAVHIVLPSPDESHAIVTQTLEAMAIKDREPEPLQSQENNDTAEQMCPITDGKDNGELTAERGVEKVQTLLKTQAGDTNVHLLDLRDKGDKETPLTEEHSSLETSEEEKCSSLSCTVASQNISDSDMTCIFPSSEDFTTIVESDIAKDIIIMKERTFAGEDDMDTYPEKKIPPQASEVERCQDTSEEPQTPERDEQAAPAETGQRKSYSEVVKQKSRTHIEVPKVLQNISAERLSDNPGSINLWCQFGALSVESLVVWTKEGVILEQAKRSTGDESRLSFQISKASSKDLGRYQCCLSCPLGRLASEFHLTSDVLNELIPCQNHTAEVVEGVGEDVKCAPLLFKGDFLSEQYFGENQPASIMTEEAHFGEGMYRRAFRTKLLSGMLSAFTPGHPCVLKVHNAISQGTKNNEELILKNYNLAVEECQVQNTAREYIKAYTTTAKSAEEFGEVPEIIPIFLVHRPSNDIPYATLEEELMGDFVKYSVKDGKEINLTRRESEPGQKCCAFQHWVYNMTEGNLLVTDMQGVGMRLTDVGIATPKKGYKGFKGNCATSFIDQFKALHQCNKFCELLGLKSLQPSQPKPRKTATAPKPKPQPQPKKKVFVFNLKSKS</sequence>
<evidence type="ECO:0000313" key="14">
    <source>
        <dbReference type="Proteomes" id="UP001221898"/>
    </source>
</evidence>
<keyword evidence="6" id="KW-1015">Disulfide bond</keyword>
<dbReference type="SUPFAM" id="SSF56112">
    <property type="entry name" value="Protein kinase-like (PK-like)"/>
    <property type="match status" value="1"/>
</dbReference>
<protein>
    <recommendedName>
        <fullName evidence="2">non-specific serine/threonine protein kinase</fullName>
        <ecNumber evidence="2">2.7.11.1</ecNumber>
    </recommendedName>
</protein>
<comment type="catalytic activity">
    <reaction evidence="8">
        <text>L-threonyl-[protein] + ATP = O-phospho-L-threonyl-[protein] + ADP + H(+)</text>
        <dbReference type="Rhea" id="RHEA:46608"/>
        <dbReference type="Rhea" id="RHEA-COMP:11060"/>
        <dbReference type="Rhea" id="RHEA-COMP:11605"/>
        <dbReference type="ChEBI" id="CHEBI:15378"/>
        <dbReference type="ChEBI" id="CHEBI:30013"/>
        <dbReference type="ChEBI" id="CHEBI:30616"/>
        <dbReference type="ChEBI" id="CHEBI:61977"/>
        <dbReference type="ChEBI" id="CHEBI:456216"/>
        <dbReference type="EC" id="2.7.11.1"/>
    </reaction>
</comment>
<gene>
    <name evidence="13" type="ORF">AAFF_G00368430</name>
</gene>
<feature type="region of interest" description="Disordered" evidence="10">
    <location>
        <begin position="774"/>
        <end position="800"/>
    </location>
</feature>
<dbReference type="Proteomes" id="UP001221898">
    <property type="component" value="Unassembled WGS sequence"/>
</dbReference>
<comment type="caution">
    <text evidence="13">The sequence shown here is derived from an EMBL/GenBank/DDBJ whole genome shotgun (WGS) entry which is preliminary data.</text>
</comment>
<keyword evidence="7" id="KW-0393">Immunoglobulin domain</keyword>
<dbReference type="Gene3D" id="2.60.40.10">
    <property type="entry name" value="Immunoglobulins"/>
    <property type="match status" value="1"/>
</dbReference>
<evidence type="ECO:0000259" key="11">
    <source>
        <dbReference type="PROSITE" id="PS50835"/>
    </source>
</evidence>
<dbReference type="InterPro" id="IPR011009">
    <property type="entry name" value="Kinase-like_dom_sf"/>
</dbReference>
<evidence type="ECO:0000256" key="3">
    <source>
        <dbReference type="ARBA" id="ARBA00022527"/>
    </source>
</evidence>
<dbReference type="InterPro" id="IPR004166">
    <property type="entry name" value="a-kinase_dom"/>
</dbReference>
<dbReference type="EMBL" id="JAINUG010000064">
    <property type="protein sequence ID" value="KAJ8402354.1"/>
    <property type="molecule type" value="Genomic_DNA"/>
</dbReference>
<feature type="domain" description="Alpha-type protein kinase" evidence="12">
    <location>
        <begin position="542"/>
        <end position="774"/>
    </location>
</feature>
<comment type="catalytic activity">
    <reaction evidence="9">
        <text>L-seryl-[protein] + ATP = O-phospho-L-seryl-[protein] + ADP + H(+)</text>
        <dbReference type="Rhea" id="RHEA:17989"/>
        <dbReference type="Rhea" id="RHEA-COMP:9863"/>
        <dbReference type="Rhea" id="RHEA-COMP:11604"/>
        <dbReference type="ChEBI" id="CHEBI:15378"/>
        <dbReference type="ChEBI" id="CHEBI:29999"/>
        <dbReference type="ChEBI" id="CHEBI:30616"/>
        <dbReference type="ChEBI" id="CHEBI:83421"/>
        <dbReference type="ChEBI" id="CHEBI:456216"/>
        <dbReference type="EC" id="2.7.11.1"/>
    </reaction>
</comment>
<dbReference type="AlphaFoldDB" id="A0AAD7SGY6"/>
<keyword evidence="5" id="KW-0418">Kinase</keyword>
<dbReference type="PROSITE" id="PS50835">
    <property type="entry name" value="IG_LIKE"/>
    <property type="match status" value="1"/>
</dbReference>
<dbReference type="GO" id="GO:0004674">
    <property type="term" value="F:protein serine/threonine kinase activity"/>
    <property type="evidence" value="ECO:0007669"/>
    <property type="project" value="UniProtKB-KW"/>
</dbReference>
<feature type="compositionally biased region" description="Basic and acidic residues" evidence="10">
    <location>
        <begin position="285"/>
        <end position="299"/>
    </location>
</feature>
<evidence type="ECO:0000256" key="4">
    <source>
        <dbReference type="ARBA" id="ARBA00022679"/>
    </source>
</evidence>
<feature type="region of interest" description="Disordered" evidence="10">
    <location>
        <begin position="285"/>
        <end position="304"/>
    </location>
</feature>
<feature type="region of interest" description="Disordered" evidence="10">
    <location>
        <begin position="358"/>
        <end position="413"/>
    </location>
</feature>
<dbReference type="InterPro" id="IPR036179">
    <property type="entry name" value="Ig-like_dom_sf"/>
</dbReference>
<evidence type="ECO:0000256" key="9">
    <source>
        <dbReference type="ARBA" id="ARBA00048679"/>
    </source>
</evidence>
<evidence type="ECO:0000256" key="6">
    <source>
        <dbReference type="ARBA" id="ARBA00023157"/>
    </source>
</evidence>
<reference evidence="13" key="1">
    <citation type="journal article" date="2023" name="Science">
        <title>Genome structures resolve the early diversification of teleost fishes.</title>
        <authorList>
            <person name="Parey E."/>
            <person name="Louis A."/>
            <person name="Montfort J."/>
            <person name="Bouchez O."/>
            <person name="Roques C."/>
            <person name="Iampietro C."/>
            <person name="Lluch J."/>
            <person name="Castinel A."/>
            <person name="Donnadieu C."/>
            <person name="Desvignes T."/>
            <person name="Floi Bucao C."/>
            <person name="Jouanno E."/>
            <person name="Wen M."/>
            <person name="Mejri S."/>
            <person name="Dirks R."/>
            <person name="Jansen H."/>
            <person name="Henkel C."/>
            <person name="Chen W.J."/>
            <person name="Zahm M."/>
            <person name="Cabau C."/>
            <person name="Klopp C."/>
            <person name="Thompson A.W."/>
            <person name="Robinson-Rechavi M."/>
            <person name="Braasch I."/>
            <person name="Lecointre G."/>
            <person name="Bobe J."/>
            <person name="Postlethwait J.H."/>
            <person name="Berthelot C."/>
            <person name="Roest Crollius H."/>
            <person name="Guiguen Y."/>
        </authorList>
    </citation>
    <scope>NUCLEOTIDE SEQUENCE</scope>
    <source>
        <strain evidence="13">NC1722</strain>
    </source>
</reference>
<comment type="similarity">
    <text evidence="1">Belongs to the protein kinase superfamily. Alpha-type protein kinase family. ALPK subfamily.</text>
</comment>
<organism evidence="13 14">
    <name type="scientific">Aldrovandia affinis</name>
    <dbReference type="NCBI Taxonomy" id="143900"/>
    <lineage>
        <taxon>Eukaryota</taxon>
        <taxon>Metazoa</taxon>
        <taxon>Chordata</taxon>
        <taxon>Craniata</taxon>
        <taxon>Vertebrata</taxon>
        <taxon>Euteleostomi</taxon>
        <taxon>Actinopterygii</taxon>
        <taxon>Neopterygii</taxon>
        <taxon>Teleostei</taxon>
        <taxon>Notacanthiformes</taxon>
        <taxon>Halosauridae</taxon>
        <taxon>Aldrovandia</taxon>
    </lineage>
</organism>
<dbReference type="EC" id="2.7.11.1" evidence="2"/>
<feature type="domain" description="Ig-like" evidence="11">
    <location>
        <begin position="421"/>
        <end position="509"/>
    </location>
</feature>
<evidence type="ECO:0000256" key="8">
    <source>
        <dbReference type="ARBA" id="ARBA00047899"/>
    </source>
</evidence>
<keyword evidence="4" id="KW-0808">Transferase</keyword>
<evidence type="ECO:0000256" key="7">
    <source>
        <dbReference type="ARBA" id="ARBA00023319"/>
    </source>
</evidence>
<feature type="region of interest" description="Disordered" evidence="10">
    <location>
        <begin position="19"/>
        <end position="63"/>
    </location>
</feature>
<dbReference type="InterPro" id="IPR013783">
    <property type="entry name" value="Ig-like_fold"/>
</dbReference>
<evidence type="ECO:0000256" key="5">
    <source>
        <dbReference type="ARBA" id="ARBA00022777"/>
    </source>
</evidence>
<dbReference type="InterPro" id="IPR007110">
    <property type="entry name" value="Ig-like_dom"/>
</dbReference>